<dbReference type="AlphaFoldDB" id="A0A7X6DQ79"/>
<name>A0A7X6DQ79_9BACT</name>
<gene>
    <name evidence="1" type="ORF">MNODULE_11380</name>
</gene>
<reference evidence="1 2" key="1">
    <citation type="journal article" date="2020" name="Nature">
        <title>Bacterial chemolithoautotrophy via manganese oxidation.</title>
        <authorList>
            <person name="Yu H."/>
            <person name="Leadbetter J.R."/>
        </authorList>
    </citation>
    <scope>NUCLEOTIDE SEQUENCE [LARGE SCALE GENOMIC DNA]</scope>
    <source>
        <strain evidence="1 2">Mn-1</strain>
    </source>
</reference>
<keyword evidence="2" id="KW-1185">Reference proteome</keyword>
<protein>
    <submittedName>
        <fullName evidence="1">PD-(D/E)XK motif protein</fullName>
    </submittedName>
</protein>
<dbReference type="InterPro" id="IPR025534">
    <property type="entry name" value="DUF4420"/>
</dbReference>
<sequence length="334" mass="37899">MLNAGIWAQLENSRGRSSDLVVMRLLPQSKFNVFAAVNPQTSRRCLLLKSNREDVRPLQPLPSGRGFEVRFLVTSADRDGGYCIQLELIDPLHSDVFDVIGNDVLNNIIHCSDDKEAFNTFVARIKEWQSFLDQLPRGGLDEQAQQGLFAELWFLREFLLGEMSEDRAVSAWGGPKALAKDFQFSALAFEVKASSGKQHSRFHISNELQLDMQSSDRLILFCLLLERLAGGGLSLSELVAAIRENLRGHSEAAVRFSEMLLEVGYQDAEAANYTTRFAVRSQHFFDVRDDFPRIVERDLRIGVGDVRYSILFSECQHYEVNPDNVRNLIRRISL</sequence>
<organism evidence="1 2">
    <name type="scientific">Candidatus Manganitrophus noduliformans</name>
    <dbReference type="NCBI Taxonomy" id="2606439"/>
    <lineage>
        <taxon>Bacteria</taxon>
        <taxon>Pseudomonadati</taxon>
        <taxon>Nitrospirota</taxon>
        <taxon>Nitrospiria</taxon>
        <taxon>Candidatus Troglogloeales</taxon>
        <taxon>Candidatus Manganitrophaceae</taxon>
        <taxon>Candidatus Manganitrophus</taxon>
    </lineage>
</organism>
<comment type="caution">
    <text evidence="1">The sequence shown here is derived from an EMBL/GenBank/DDBJ whole genome shotgun (WGS) entry which is preliminary data.</text>
</comment>
<proteinExistence type="predicted"/>
<dbReference type="Proteomes" id="UP000534783">
    <property type="component" value="Unassembled WGS sequence"/>
</dbReference>
<evidence type="ECO:0000313" key="2">
    <source>
        <dbReference type="Proteomes" id="UP000534783"/>
    </source>
</evidence>
<accession>A0A7X6DQ79</accession>
<dbReference type="RefSeq" id="WP_168059884.1">
    <property type="nucleotide sequence ID" value="NZ_VTOW01000002.1"/>
</dbReference>
<dbReference type="EMBL" id="VTOW01000002">
    <property type="protein sequence ID" value="NKE71340.1"/>
    <property type="molecule type" value="Genomic_DNA"/>
</dbReference>
<evidence type="ECO:0000313" key="1">
    <source>
        <dbReference type="EMBL" id="NKE71340.1"/>
    </source>
</evidence>
<dbReference type="Pfam" id="PF14390">
    <property type="entry name" value="DUF4420"/>
    <property type="match status" value="1"/>
</dbReference>